<dbReference type="FunFam" id="3.30.870.10:FF:000021">
    <property type="entry name" value="Cardiolipin synthase"/>
    <property type="match status" value="1"/>
</dbReference>
<dbReference type="OrthoDB" id="9762009at2"/>
<accession>A0A4R3KWL4</accession>
<dbReference type="CDD" id="cd09110">
    <property type="entry name" value="PLDc_CLS_1"/>
    <property type="match status" value="1"/>
</dbReference>
<keyword evidence="7 13" id="KW-1133">Transmembrane helix</keyword>
<evidence type="ECO:0000313" key="17">
    <source>
        <dbReference type="Proteomes" id="UP000294567"/>
    </source>
</evidence>
<evidence type="ECO:0000256" key="3">
    <source>
        <dbReference type="ARBA" id="ARBA00022516"/>
    </source>
</evidence>
<feature type="transmembrane region" description="Helical" evidence="13">
    <location>
        <begin position="7"/>
        <end position="29"/>
    </location>
</feature>
<evidence type="ECO:0000256" key="2">
    <source>
        <dbReference type="ARBA" id="ARBA00022475"/>
    </source>
</evidence>
<feature type="transmembrane region" description="Helical" evidence="13">
    <location>
        <begin position="35"/>
        <end position="58"/>
    </location>
</feature>
<comment type="subcellular location">
    <subcellularLocation>
        <location evidence="1 13">Cell membrane</location>
        <topology evidence="1 13">Multi-pass membrane protein</topology>
    </subcellularLocation>
</comment>
<evidence type="ECO:0000256" key="4">
    <source>
        <dbReference type="ARBA" id="ARBA00022679"/>
    </source>
</evidence>
<dbReference type="InterPro" id="IPR030874">
    <property type="entry name" value="Cardiolipin_synth_Firmi"/>
</dbReference>
<dbReference type="GO" id="GO:0005886">
    <property type="term" value="C:plasma membrane"/>
    <property type="evidence" value="ECO:0007669"/>
    <property type="project" value="UniProtKB-SubCell"/>
</dbReference>
<evidence type="ECO:0000256" key="7">
    <source>
        <dbReference type="ARBA" id="ARBA00022989"/>
    </source>
</evidence>
<dbReference type="Pfam" id="PF13091">
    <property type="entry name" value="PLDc_2"/>
    <property type="match status" value="2"/>
</dbReference>
<feature type="active site" evidence="13">
    <location>
        <position position="226"/>
    </location>
</feature>
<protein>
    <recommendedName>
        <fullName evidence="13 14">Cardiolipin synthase</fullName>
        <shortName evidence="13">CL synthase</shortName>
        <ecNumber evidence="13 14">2.7.8.-</ecNumber>
    </recommendedName>
</protein>
<keyword evidence="8 13" id="KW-0443">Lipid metabolism</keyword>
<keyword evidence="17" id="KW-1185">Reference proteome</keyword>
<keyword evidence="4 13" id="KW-0808">Transferase</keyword>
<feature type="active site" evidence="13">
    <location>
        <position position="405"/>
    </location>
</feature>
<evidence type="ECO:0000256" key="6">
    <source>
        <dbReference type="ARBA" id="ARBA00022737"/>
    </source>
</evidence>
<evidence type="ECO:0000256" key="8">
    <source>
        <dbReference type="ARBA" id="ARBA00023098"/>
    </source>
</evidence>
<evidence type="ECO:0000256" key="9">
    <source>
        <dbReference type="ARBA" id="ARBA00023136"/>
    </source>
</evidence>
<evidence type="ECO:0000256" key="10">
    <source>
        <dbReference type="ARBA" id="ARBA00023209"/>
    </source>
</evidence>
<feature type="active site" evidence="13">
    <location>
        <position position="228"/>
    </location>
</feature>
<comment type="similarity">
    <text evidence="13">Belongs to the phospholipase D family. Cardiolipin synthase subfamily.</text>
</comment>
<feature type="active site" evidence="13">
    <location>
        <position position="410"/>
    </location>
</feature>
<evidence type="ECO:0000256" key="12">
    <source>
        <dbReference type="ARBA" id="ARBA00057569"/>
    </source>
</evidence>
<keyword evidence="6" id="KW-0677">Repeat</keyword>
<reference evidence="16 17" key="1">
    <citation type="submission" date="2019-03" db="EMBL/GenBank/DDBJ databases">
        <title>Genomic Encyclopedia of Type Strains, Phase IV (KMG-IV): sequencing the most valuable type-strain genomes for metagenomic binning, comparative biology and taxonomic classification.</title>
        <authorList>
            <person name="Goeker M."/>
        </authorList>
    </citation>
    <scope>NUCLEOTIDE SEQUENCE [LARGE SCALE GENOMIC DNA]</scope>
    <source>
        <strain evidence="16 17">DSM 26752</strain>
    </source>
</reference>
<keyword evidence="11 13" id="KW-1208">Phospholipid metabolism</keyword>
<dbReference type="SUPFAM" id="SSF56024">
    <property type="entry name" value="Phospholipase D/nuclease"/>
    <property type="match status" value="2"/>
</dbReference>
<keyword evidence="2 13" id="KW-1003">Cell membrane</keyword>
<dbReference type="InterPro" id="IPR022924">
    <property type="entry name" value="Cardiolipin_synthase"/>
</dbReference>
<dbReference type="EMBL" id="SMAE01000006">
    <property type="protein sequence ID" value="TCS89448.1"/>
    <property type="molecule type" value="Genomic_DNA"/>
</dbReference>
<evidence type="ECO:0000256" key="13">
    <source>
        <dbReference type="HAMAP-Rule" id="MF_01916"/>
    </source>
</evidence>
<comment type="catalytic activity">
    <reaction evidence="13">
        <text>2 a 1,2-diacyl-sn-glycero-3-phospho-(1'-sn-glycerol) = a cardiolipin + glycerol</text>
        <dbReference type="Rhea" id="RHEA:31451"/>
        <dbReference type="ChEBI" id="CHEBI:17754"/>
        <dbReference type="ChEBI" id="CHEBI:62237"/>
        <dbReference type="ChEBI" id="CHEBI:64716"/>
    </reaction>
</comment>
<feature type="domain" description="PLD phosphodiesterase" evidence="15">
    <location>
        <begin position="398"/>
        <end position="425"/>
    </location>
</feature>
<proteinExistence type="inferred from homology"/>
<sequence length="485" mass="56649">MEKAIVVYTWLIKNVLWINIILAILLVFFERRNPTSTWLWLMVLTFLPIIGFLLYLIIGQDMSKKKMFKEKEEADRVFRDKVMKQEEKIKNEEYCFLDSKFLEYEDIIKMHILTSEAYFSQDNEVEMYFSGEEKFKALLDSISNAKDYIYMEYYIFKSDDIGTKIIDKLTEKAKEGVEVKLLYDGMGGRKLKRGCFDELKAAGGEVAVFFPPLIRYITLRINYRNHRKICIIDGKEAYLGGFNIGDEYLGLSPKFGFWRDTHIKIKGTAIQGLLWRFSKDWRFAANKDDFNCRTELPESKGEGKVGIQIVSSGPDSKWPSVKDGYFKMITNARDKIYIQTPYFIPDDSIFEALRIAGLSGLDVRVMIPCKPDHPFVYWAGLSYIGELLEAGVKFYTYENGFLHSKTFIMDDFVTSVGSANLDIRSFKLNFEVNAFMYDEEVNRKMTEQFYLDLEYCKQITMKKYEERSNIVKIKESISRLLSPIL</sequence>
<dbReference type="GO" id="GO:0008808">
    <property type="term" value="F:cardiolipin synthase activity"/>
    <property type="evidence" value="ECO:0007669"/>
    <property type="project" value="UniProtKB-UniRule"/>
</dbReference>
<dbReference type="RefSeq" id="WP_132027598.1">
    <property type="nucleotide sequence ID" value="NZ_CP068564.1"/>
</dbReference>
<dbReference type="InterPro" id="IPR025202">
    <property type="entry name" value="PLD-like_dom"/>
</dbReference>
<gene>
    <name evidence="16" type="ORF">EDD65_106114</name>
</gene>
<feature type="active site" evidence="13">
    <location>
        <position position="233"/>
    </location>
</feature>
<evidence type="ECO:0000256" key="14">
    <source>
        <dbReference type="NCBIfam" id="TIGR04265"/>
    </source>
</evidence>
<dbReference type="PROSITE" id="PS50035">
    <property type="entry name" value="PLD"/>
    <property type="match status" value="2"/>
</dbReference>
<dbReference type="Pfam" id="PF13396">
    <property type="entry name" value="PLDc_N"/>
    <property type="match status" value="1"/>
</dbReference>
<name>A0A4R3KWL4_9FIRM</name>
<dbReference type="AlphaFoldDB" id="A0A4R3KWL4"/>
<evidence type="ECO:0000256" key="5">
    <source>
        <dbReference type="ARBA" id="ARBA00022692"/>
    </source>
</evidence>
<keyword evidence="3 13" id="KW-0444">Lipid biosynthesis</keyword>
<dbReference type="CDD" id="cd09112">
    <property type="entry name" value="PLDc_CLS_2"/>
    <property type="match status" value="1"/>
</dbReference>
<dbReference type="PANTHER" id="PTHR21248:SF22">
    <property type="entry name" value="PHOSPHOLIPASE D"/>
    <property type="match status" value="1"/>
</dbReference>
<dbReference type="PANTHER" id="PTHR21248">
    <property type="entry name" value="CARDIOLIPIN SYNTHASE"/>
    <property type="match status" value="1"/>
</dbReference>
<dbReference type="HAMAP" id="MF_01916">
    <property type="entry name" value="Cardiolipin_synth_Cls"/>
    <property type="match status" value="1"/>
</dbReference>
<comment type="function">
    <text evidence="12 13">Catalyzes the reversible phosphatidyl group transfer from one phosphatidylglycerol molecule to another to form cardiolipin (CL) (diphosphatidylglycerol) and glycerol.</text>
</comment>
<evidence type="ECO:0000256" key="1">
    <source>
        <dbReference type="ARBA" id="ARBA00004651"/>
    </source>
</evidence>
<dbReference type="InterPro" id="IPR027379">
    <property type="entry name" value="CLS_N"/>
</dbReference>
<keyword evidence="5 13" id="KW-0812">Transmembrane</keyword>
<dbReference type="Gene3D" id="3.30.870.10">
    <property type="entry name" value="Endonuclease Chain A"/>
    <property type="match status" value="2"/>
</dbReference>
<keyword evidence="9 13" id="KW-0472">Membrane</keyword>
<dbReference type="InterPro" id="IPR001736">
    <property type="entry name" value="PLipase_D/transphosphatidylase"/>
</dbReference>
<dbReference type="NCBIfam" id="TIGR04265">
    <property type="entry name" value="bac_cardiolipin"/>
    <property type="match status" value="1"/>
</dbReference>
<evidence type="ECO:0000256" key="11">
    <source>
        <dbReference type="ARBA" id="ARBA00023264"/>
    </source>
</evidence>
<dbReference type="FunFam" id="3.30.870.10:FF:000014">
    <property type="entry name" value="Cardiolipin synthase"/>
    <property type="match status" value="1"/>
</dbReference>
<evidence type="ECO:0000313" key="16">
    <source>
        <dbReference type="EMBL" id="TCS89448.1"/>
    </source>
</evidence>
<feature type="domain" description="PLD phosphodiesterase" evidence="15">
    <location>
        <begin position="221"/>
        <end position="248"/>
    </location>
</feature>
<feature type="active site" evidence="13">
    <location>
        <position position="403"/>
    </location>
</feature>
<dbReference type="GO" id="GO:0032049">
    <property type="term" value="P:cardiolipin biosynthetic process"/>
    <property type="evidence" value="ECO:0007669"/>
    <property type="project" value="UniProtKB-UniRule"/>
</dbReference>
<dbReference type="Proteomes" id="UP000294567">
    <property type="component" value="Unassembled WGS sequence"/>
</dbReference>
<evidence type="ECO:0000259" key="15">
    <source>
        <dbReference type="PROSITE" id="PS50035"/>
    </source>
</evidence>
<dbReference type="EC" id="2.7.8.-" evidence="13 14"/>
<keyword evidence="10 13" id="KW-0594">Phospholipid biosynthesis</keyword>
<comment type="caution">
    <text evidence="16">The sequence shown here is derived from an EMBL/GenBank/DDBJ whole genome shotgun (WGS) entry which is preliminary data.</text>
</comment>
<dbReference type="SMART" id="SM00155">
    <property type="entry name" value="PLDc"/>
    <property type="match status" value="2"/>
</dbReference>
<organism evidence="16 17">
    <name type="scientific">Keratinibaculum paraultunense</name>
    <dbReference type="NCBI Taxonomy" id="1278232"/>
    <lineage>
        <taxon>Bacteria</taxon>
        <taxon>Bacillati</taxon>
        <taxon>Bacillota</taxon>
        <taxon>Tissierellia</taxon>
        <taxon>Tissierellales</taxon>
        <taxon>Tepidimicrobiaceae</taxon>
        <taxon>Keratinibaculum</taxon>
    </lineage>
</organism>